<sequence>MTDNLRQGAGDKLASAAKPESQKGVVEKATDAVKSAGDSVAGTAQPESQKSVGQKASDTVSGTGASEKDGKGLLEQAGDALGLNNNNKP</sequence>
<keyword evidence="3" id="KW-1185">Reference proteome</keyword>
<dbReference type="Pfam" id="PF04119">
    <property type="entry name" value="HSP9_HSP12"/>
    <property type="match status" value="1"/>
</dbReference>
<dbReference type="OrthoDB" id="2348401at2759"/>
<dbReference type="GeneID" id="35603725"/>
<dbReference type="AlphaFoldDB" id="A0A2D3VFN1"/>
<dbReference type="Gene3D" id="6.10.250.2440">
    <property type="match status" value="2"/>
</dbReference>
<dbReference type="STRING" id="112498.A0A2D3VFN1"/>
<reference evidence="2 3" key="1">
    <citation type="submission" date="2016-03" db="EMBL/GenBank/DDBJ databases">
        <authorList>
            <person name="Ploux O."/>
        </authorList>
    </citation>
    <scope>NUCLEOTIDE SEQUENCE [LARGE SCALE GENOMIC DNA]</scope>
    <source>
        <strain evidence="2 3">URUG2</strain>
    </source>
</reference>
<gene>
    <name evidence="2" type="ORF">RCC_08639</name>
</gene>
<dbReference type="EMBL" id="FJUY01000014">
    <property type="protein sequence ID" value="CZT22931.1"/>
    <property type="molecule type" value="Genomic_DNA"/>
</dbReference>
<feature type="compositionally biased region" description="Polar residues" evidence="1">
    <location>
        <begin position="45"/>
        <end position="64"/>
    </location>
</feature>
<organism evidence="2 3">
    <name type="scientific">Ramularia collo-cygni</name>
    <dbReference type="NCBI Taxonomy" id="112498"/>
    <lineage>
        <taxon>Eukaryota</taxon>
        <taxon>Fungi</taxon>
        <taxon>Dikarya</taxon>
        <taxon>Ascomycota</taxon>
        <taxon>Pezizomycotina</taxon>
        <taxon>Dothideomycetes</taxon>
        <taxon>Dothideomycetidae</taxon>
        <taxon>Mycosphaerellales</taxon>
        <taxon>Mycosphaerellaceae</taxon>
        <taxon>Ramularia</taxon>
    </lineage>
</organism>
<accession>A0A2D3VFN1</accession>
<name>A0A2D3VFN1_9PEZI</name>
<dbReference type="RefSeq" id="XP_023629655.1">
    <property type="nucleotide sequence ID" value="XM_023773887.1"/>
</dbReference>
<dbReference type="PIRSF" id="PIRSF002590">
    <property type="entry name" value="HSP9/HSP12_fun"/>
    <property type="match status" value="1"/>
</dbReference>
<dbReference type="InterPro" id="IPR007250">
    <property type="entry name" value="HSP9_HSP12"/>
</dbReference>
<proteinExistence type="predicted"/>
<dbReference type="Proteomes" id="UP000225277">
    <property type="component" value="Unassembled WGS sequence"/>
</dbReference>
<evidence type="ECO:0000313" key="3">
    <source>
        <dbReference type="Proteomes" id="UP000225277"/>
    </source>
</evidence>
<feature type="region of interest" description="Disordered" evidence="1">
    <location>
        <begin position="1"/>
        <end position="89"/>
    </location>
</feature>
<protein>
    <submittedName>
        <fullName evidence="2">Uncharacterized protein</fullName>
    </submittedName>
</protein>
<evidence type="ECO:0000256" key="1">
    <source>
        <dbReference type="SAM" id="MobiDB-lite"/>
    </source>
</evidence>
<evidence type="ECO:0000313" key="2">
    <source>
        <dbReference type="EMBL" id="CZT22931.1"/>
    </source>
</evidence>